<dbReference type="SUPFAM" id="SSF103511">
    <property type="entry name" value="Chlorophyll a-b binding protein"/>
    <property type="match status" value="1"/>
</dbReference>
<protein>
    <submittedName>
        <fullName evidence="2">Hli01</fullName>
    </submittedName>
</protein>
<feature type="transmembrane region" description="Helical" evidence="1">
    <location>
        <begin position="45"/>
        <end position="64"/>
    </location>
</feature>
<dbReference type="Proteomes" id="UP000502917">
    <property type="component" value="Segment"/>
</dbReference>
<dbReference type="EMBL" id="JF974306">
    <property type="protein sequence ID" value="AGF91407.1"/>
    <property type="molecule type" value="Genomic_DNA"/>
</dbReference>
<reference evidence="2 3" key="1">
    <citation type="submission" date="2010-12" db="EMBL/GenBank/DDBJ databases">
        <title>The Genome Sequence of Cyanophage P-SS1.</title>
        <authorList>
            <consortium name="The Broad Institute Genome Sequencing Platform"/>
            <person name="Henn M.R."/>
            <person name="Sullivan M.S."/>
            <person name="Osburne M.S."/>
            <person name="Levin J."/>
            <person name="Malboeuf C."/>
            <person name="Casali M."/>
            <person name="Russ C."/>
            <person name="Lennon N."/>
            <person name="Chapman S.B."/>
            <person name="Erlich R."/>
            <person name="Young S.K."/>
            <person name="Yandava C."/>
            <person name="Zeng Q."/>
            <person name="Alvarado L."/>
            <person name="Anderson S."/>
            <person name="Berlin A."/>
            <person name="Chen Z."/>
            <person name="Freedman E."/>
            <person name="Gellesch M."/>
            <person name="Goldberg J."/>
            <person name="Green L."/>
            <person name="Griggs A."/>
            <person name="Gujja S."/>
            <person name="Heilman E.R."/>
            <person name="Heiman D."/>
            <person name="Hollinger A."/>
            <person name="Howarth C."/>
            <person name="Larson L."/>
            <person name="Mehta T."/>
            <person name="Pearson M."/>
            <person name="Roberts A."/>
            <person name="Ryan E."/>
            <person name="Saif S."/>
            <person name="Shea T."/>
            <person name="Shenoy N."/>
            <person name="Sisk P."/>
            <person name="Stolte C."/>
            <person name="Sykes S."/>
            <person name="White J."/>
            <person name="Yu Q."/>
            <person name="Coleman M.L."/>
            <person name="Huang K.H."/>
            <person name="Weigele P.R."/>
            <person name="DeFrancesco A.S."/>
            <person name="Kern S.E."/>
            <person name="Thompson L.R."/>
            <person name="Fu R."/>
            <person name="Hombeck B."/>
            <person name="Chisholm S.W."/>
            <person name="Haas B."/>
            <person name="Nusbaum C."/>
            <person name="Birren B."/>
        </authorList>
    </citation>
    <scope>NUCLEOTIDE SEQUENCE [LARGE SCALE GENOMIC DNA]</scope>
    <source>
        <strain evidence="2 3">P-SS1</strain>
    </source>
</reference>
<keyword evidence="1" id="KW-1133">Transmembrane helix</keyword>
<evidence type="ECO:0000313" key="2">
    <source>
        <dbReference type="EMBL" id="AGF91407.1"/>
    </source>
</evidence>
<keyword evidence="1" id="KW-0472">Membrane</keyword>
<name>M1PX26_9CAUD</name>
<gene>
    <name evidence="2" type="ORF">CPYG_00112</name>
</gene>
<accession>M1PX26</accession>
<organism evidence="2 3">
    <name type="scientific">Cyanophage P-SS1</name>
    <dbReference type="NCBI Taxonomy" id="889957"/>
    <lineage>
        <taxon>Viruses</taxon>
        <taxon>Duplodnaviria</taxon>
        <taxon>Heunggongvirae</taxon>
        <taxon>Uroviricota</taxon>
        <taxon>Caudoviricetes</taxon>
        <taxon>Pantevenvirales</taxon>
        <taxon>Kyanoviridae</taxon>
        <taxon>Ronodorvirus</taxon>
        <taxon>Ronodorvirus ssm4</taxon>
    </lineage>
</organism>
<sequence>MTPKYKSAFTVTESGGRQNMYAVEPKTDLIETDYATQAELVNGQLAMVGFVAMIGAYALTGNIIPGIF</sequence>
<proteinExistence type="predicted"/>
<keyword evidence="1" id="KW-0812">Transmembrane</keyword>
<evidence type="ECO:0000256" key="1">
    <source>
        <dbReference type="SAM" id="Phobius"/>
    </source>
</evidence>
<evidence type="ECO:0000313" key="3">
    <source>
        <dbReference type="Proteomes" id="UP000502917"/>
    </source>
</evidence>